<evidence type="ECO:0000313" key="4">
    <source>
        <dbReference type="Proteomes" id="UP001634007"/>
    </source>
</evidence>
<organism evidence="3 4">
    <name type="scientific">Eucalyptus globulus</name>
    <name type="common">Tasmanian blue gum</name>
    <dbReference type="NCBI Taxonomy" id="34317"/>
    <lineage>
        <taxon>Eukaryota</taxon>
        <taxon>Viridiplantae</taxon>
        <taxon>Streptophyta</taxon>
        <taxon>Embryophyta</taxon>
        <taxon>Tracheophyta</taxon>
        <taxon>Spermatophyta</taxon>
        <taxon>Magnoliopsida</taxon>
        <taxon>eudicotyledons</taxon>
        <taxon>Gunneridae</taxon>
        <taxon>Pentapetalae</taxon>
        <taxon>rosids</taxon>
        <taxon>malvids</taxon>
        <taxon>Myrtales</taxon>
        <taxon>Myrtaceae</taxon>
        <taxon>Myrtoideae</taxon>
        <taxon>Eucalypteae</taxon>
        <taxon>Eucalyptus</taxon>
    </lineage>
</organism>
<gene>
    <name evidence="3" type="ORF">ACJRO7_019306</name>
</gene>
<dbReference type="Proteomes" id="UP001634007">
    <property type="component" value="Unassembled WGS sequence"/>
</dbReference>
<dbReference type="InterPro" id="IPR039926">
    <property type="entry name" value="Egg_app_1"/>
</dbReference>
<feature type="compositionally biased region" description="Polar residues" evidence="1">
    <location>
        <begin position="36"/>
        <end position="46"/>
    </location>
</feature>
<accession>A0ABD3KPM3</accession>
<dbReference type="EMBL" id="JBJKBG010000005">
    <property type="protein sequence ID" value="KAL3737760.1"/>
    <property type="molecule type" value="Genomic_DNA"/>
</dbReference>
<proteinExistence type="predicted"/>
<feature type="region of interest" description="Disordered" evidence="1">
    <location>
        <begin position="36"/>
        <end position="59"/>
    </location>
</feature>
<keyword evidence="2" id="KW-0472">Membrane</keyword>
<sequence>MGGSESKDGERSGATMAARAIAGLVICAVGAGVASLTGNSSGSSGRKTMKAPGRDTRIFRDEFAKNPSGYFRDLRKK</sequence>
<keyword evidence="2" id="KW-1133">Transmembrane helix</keyword>
<dbReference type="PANTHER" id="PTHR33333">
    <property type="entry name" value="ERYTHROCYTE MEMBRANE PROTEIN 1-LIKE"/>
    <property type="match status" value="1"/>
</dbReference>
<feature type="transmembrane region" description="Helical" evidence="2">
    <location>
        <begin position="20"/>
        <end position="40"/>
    </location>
</feature>
<protein>
    <submittedName>
        <fullName evidence="3">Uncharacterized protein</fullName>
    </submittedName>
</protein>
<dbReference type="PANTHER" id="PTHR33333:SF32">
    <property type="entry name" value="PSAD1"/>
    <property type="match status" value="1"/>
</dbReference>
<keyword evidence="2" id="KW-0812">Transmembrane</keyword>
<keyword evidence="4" id="KW-1185">Reference proteome</keyword>
<comment type="caution">
    <text evidence="3">The sequence shown here is derived from an EMBL/GenBank/DDBJ whole genome shotgun (WGS) entry which is preliminary data.</text>
</comment>
<evidence type="ECO:0000256" key="1">
    <source>
        <dbReference type="SAM" id="MobiDB-lite"/>
    </source>
</evidence>
<evidence type="ECO:0000256" key="2">
    <source>
        <dbReference type="SAM" id="Phobius"/>
    </source>
</evidence>
<dbReference type="AlphaFoldDB" id="A0ABD3KPM3"/>
<reference evidence="3 4" key="1">
    <citation type="submission" date="2024-11" db="EMBL/GenBank/DDBJ databases">
        <title>Chromosome-level genome assembly of Eucalyptus globulus Labill. provides insights into its genome evolution.</title>
        <authorList>
            <person name="Li X."/>
        </authorList>
    </citation>
    <scope>NUCLEOTIDE SEQUENCE [LARGE SCALE GENOMIC DNA]</scope>
    <source>
        <strain evidence="3">CL2024</strain>
        <tissue evidence="3">Fresh tender leaves</tissue>
    </source>
</reference>
<name>A0ABD3KPM3_EUCGL</name>
<evidence type="ECO:0000313" key="3">
    <source>
        <dbReference type="EMBL" id="KAL3737760.1"/>
    </source>
</evidence>